<dbReference type="FunFam" id="3.30.70.330:FF:000397">
    <property type="entry name" value="RNA binding protein Nrd1"/>
    <property type="match status" value="1"/>
</dbReference>
<dbReference type="Pfam" id="PF00076">
    <property type="entry name" value="RRM_1"/>
    <property type="match status" value="1"/>
</dbReference>
<dbReference type="InterPro" id="IPR008942">
    <property type="entry name" value="ENTH_VHS"/>
</dbReference>
<dbReference type="SUPFAM" id="SSF54928">
    <property type="entry name" value="RNA-binding domain, RBD"/>
    <property type="match status" value="1"/>
</dbReference>
<protein>
    <recommendedName>
        <fullName evidence="13">CID domain-containing protein</fullName>
    </recommendedName>
</protein>
<dbReference type="GO" id="GO:0010629">
    <property type="term" value="P:negative regulation of gene expression"/>
    <property type="evidence" value="ECO:0007669"/>
    <property type="project" value="UniProtKB-ARBA"/>
</dbReference>
<evidence type="ECO:0000259" key="10">
    <source>
        <dbReference type="PROSITE" id="PS51391"/>
    </source>
</evidence>
<feature type="compositionally biased region" description="Basic and acidic residues" evidence="8">
    <location>
        <begin position="414"/>
        <end position="448"/>
    </location>
</feature>
<dbReference type="Pfam" id="PF21380">
    <property type="entry name" value="Nrd1-Seb1_dom2"/>
    <property type="match status" value="1"/>
</dbReference>
<dbReference type="InterPro" id="IPR006569">
    <property type="entry name" value="CID_dom"/>
</dbReference>
<dbReference type="OrthoDB" id="79367at2759"/>
<keyword evidence="6" id="KW-0539">Nucleus</keyword>
<keyword evidence="4 7" id="KW-0694">RNA-binding</keyword>
<evidence type="ECO:0000256" key="8">
    <source>
        <dbReference type="SAM" id="MobiDB-lite"/>
    </source>
</evidence>
<feature type="region of interest" description="Disordered" evidence="8">
    <location>
        <begin position="352"/>
        <end position="472"/>
    </location>
</feature>
<organism evidence="11 12">
    <name type="scientific">Oidiodendron maius (strain Zn)</name>
    <dbReference type="NCBI Taxonomy" id="913774"/>
    <lineage>
        <taxon>Eukaryota</taxon>
        <taxon>Fungi</taxon>
        <taxon>Dikarya</taxon>
        <taxon>Ascomycota</taxon>
        <taxon>Pezizomycotina</taxon>
        <taxon>Leotiomycetes</taxon>
        <taxon>Leotiomycetes incertae sedis</taxon>
        <taxon>Myxotrichaceae</taxon>
        <taxon>Oidiodendron</taxon>
    </lineage>
</organism>
<dbReference type="GO" id="GO:0031126">
    <property type="term" value="P:sno(s)RNA 3'-end processing"/>
    <property type="evidence" value="ECO:0007669"/>
    <property type="project" value="UniProtKB-ARBA"/>
</dbReference>
<name>A0A0C3H6J0_OIDMZ</name>
<dbReference type="PROSITE" id="PS51391">
    <property type="entry name" value="CID"/>
    <property type="match status" value="1"/>
</dbReference>
<dbReference type="GO" id="GO:0000974">
    <property type="term" value="C:Prp19 complex"/>
    <property type="evidence" value="ECO:0007669"/>
    <property type="project" value="TreeGrafter"/>
</dbReference>
<feature type="region of interest" description="Disordered" evidence="8">
    <location>
        <begin position="613"/>
        <end position="730"/>
    </location>
</feature>
<dbReference type="EMBL" id="KN832879">
    <property type="protein sequence ID" value="KIM98919.1"/>
    <property type="molecule type" value="Genomic_DNA"/>
</dbReference>
<reference evidence="12" key="2">
    <citation type="submission" date="2015-01" db="EMBL/GenBank/DDBJ databases">
        <title>Evolutionary Origins and Diversification of the Mycorrhizal Mutualists.</title>
        <authorList>
            <consortium name="DOE Joint Genome Institute"/>
            <consortium name="Mycorrhizal Genomics Consortium"/>
            <person name="Kohler A."/>
            <person name="Kuo A."/>
            <person name="Nagy L.G."/>
            <person name="Floudas D."/>
            <person name="Copeland A."/>
            <person name="Barry K.W."/>
            <person name="Cichocki N."/>
            <person name="Veneault-Fourrey C."/>
            <person name="LaButti K."/>
            <person name="Lindquist E.A."/>
            <person name="Lipzen A."/>
            <person name="Lundell T."/>
            <person name="Morin E."/>
            <person name="Murat C."/>
            <person name="Riley R."/>
            <person name="Ohm R."/>
            <person name="Sun H."/>
            <person name="Tunlid A."/>
            <person name="Henrissat B."/>
            <person name="Grigoriev I.V."/>
            <person name="Hibbett D.S."/>
            <person name="Martin F."/>
        </authorList>
    </citation>
    <scope>NUCLEOTIDE SEQUENCE [LARGE SCALE GENOMIC DNA]</scope>
    <source>
        <strain evidence="12">Zn</strain>
    </source>
</reference>
<accession>A0A0C3H6J0</accession>
<evidence type="ECO:0000313" key="11">
    <source>
        <dbReference type="EMBL" id="KIM98919.1"/>
    </source>
</evidence>
<dbReference type="SUPFAM" id="SSF48464">
    <property type="entry name" value="ENTH/VHS domain"/>
    <property type="match status" value="1"/>
</dbReference>
<dbReference type="GO" id="GO:0031124">
    <property type="term" value="P:mRNA 3'-end processing"/>
    <property type="evidence" value="ECO:0007669"/>
    <property type="project" value="UniProtKB-ARBA"/>
</dbReference>
<feature type="compositionally biased region" description="Polar residues" evidence="8">
    <location>
        <begin position="358"/>
        <end position="373"/>
    </location>
</feature>
<feature type="domain" description="RRM" evidence="9">
    <location>
        <begin position="487"/>
        <end position="558"/>
    </location>
</feature>
<dbReference type="STRING" id="913774.A0A0C3H6J0"/>
<evidence type="ECO:0000256" key="4">
    <source>
        <dbReference type="ARBA" id="ARBA00022884"/>
    </source>
</evidence>
<evidence type="ECO:0000256" key="6">
    <source>
        <dbReference type="ARBA" id="ARBA00023242"/>
    </source>
</evidence>
<keyword evidence="2" id="KW-0597">Phosphoprotein</keyword>
<dbReference type="GO" id="GO:0006369">
    <property type="term" value="P:termination of RNA polymerase II transcription"/>
    <property type="evidence" value="ECO:0007669"/>
    <property type="project" value="UniProtKB-ARBA"/>
</dbReference>
<dbReference type="GO" id="GO:0008380">
    <property type="term" value="P:RNA splicing"/>
    <property type="evidence" value="ECO:0007669"/>
    <property type="project" value="UniProtKB-KW"/>
</dbReference>
<evidence type="ECO:0000256" key="7">
    <source>
        <dbReference type="PROSITE-ProRule" id="PRU00176"/>
    </source>
</evidence>
<dbReference type="FunFam" id="1.25.40.90:FF:000026">
    <property type="entry name" value="RNA binding protein Nrd1"/>
    <property type="match status" value="1"/>
</dbReference>
<reference evidence="11 12" key="1">
    <citation type="submission" date="2014-04" db="EMBL/GenBank/DDBJ databases">
        <authorList>
            <consortium name="DOE Joint Genome Institute"/>
            <person name="Kuo A."/>
            <person name="Martino E."/>
            <person name="Perotto S."/>
            <person name="Kohler A."/>
            <person name="Nagy L.G."/>
            <person name="Floudas D."/>
            <person name="Copeland A."/>
            <person name="Barry K.W."/>
            <person name="Cichocki N."/>
            <person name="Veneault-Fourrey C."/>
            <person name="LaButti K."/>
            <person name="Lindquist E.A."/>
            <person name="Lipzen A."/>
            <person name="Lundell T."/>
            <person name="Morin E."/>
            <person name="Murat C."/>
            <person name="Sun H."/>
            <person name="Tunlid A."/>
            <person name="Henrissat B."/>
            <person name="Grigoriev I.V."/>
            <person name="Hibbett D.S."/>
            <person name="Martin F."/>
            <person name="Nordberg H.P."/>
            <person name="Cantor M.N."/>
            <person name="Hua S.X."/>
        </authorList>
    </citation>
    <scope>NUCLEOTIDE SEQUENCE [LARGE SCALE GENOMIC DNA]</scope>
    <source>
        <strain evidence="11 12">Zn</strain>
    </source>
</reference>
<dbReference type="GO" id="GO:0036002">
    <property type="term" value="F:pre-mRNA binding"/>
    <property type="evidence" value="ECO:0007669"/>
    <property type="project" value="TreeGrafter"/>
</dbReference>
<evidence type="ECO:0000259" key="9">
    <source>
        <dbReference type="PROSITE" id="PS50102"/>
    </source>
</evidence>
<evidence type="ECO:0000256" key="3">
    <source>
        <dbReference type="ARBA" id="ARBA00022728"/>
    </source>
</evidence>
<dbReference type="Gene3D" id="3.30.70.330">
    <property type="match status" value="1"/>
</dbReference>
<dbReference type="GO" id="GO:0071007">
    <property type="term" value="C:U2-type catalytic step 2 spliceosome"/>
    <property type="evidence" value="ECO:0007669"/>
    <property type="project" value="TreeGrafter"/>
</dbReference>
<dbReference type="CDD" id="cd16984">
    <property type="entry name" value="CID_Nrd1_like"/>
    <property type="match status" value="1"/>
</dbReference>
<dbReference type="InterPro" id="IPR035979">
    <property type="entry name" value="RBD_domain_sf"/>
</dbReference>
<dbReference type="PANTHER" id="PTHR14089:SF2">
    <property type="entry name" value="PRE-MRNA-SPLICING FACTOR CWC2"/>
    <property type="match status" value="1"/>
</dbReference>
<dbReference type="PANTHER" id="PTHR14089">
    <property type="entry name" value="PRE-MRNA-SPLICING FACTOR RBM22"/>
    <property type="match status" value="1"/>
</dbReference>
<dbReference type="InterPro" id="IPR000504">
    <property type="entry name" value="RRM_dom"/>
</dbReference>
<dbReference type="InParanoid" id="A0A0C3H6J0"/>
<keyword evidence="12" id="KW-1185">Reference proteome</keyword>
<dbReference type="Proteomes" id="UP000054321">
    <property type="component" value="Unassembled WGS sequence"/>
</dbReference>
<feature type="domain" description="CID" evidence="10">
    <location>
        <begin position="1"/>
        <end position="154"/>
    </location>
</feature>
<keyword evidence="5" id="KW-0508">mRNA splicing</keyword>
<dbReference type="InterPro" id="IPR048892">
    <property type="entry name" value="Nrd1_Seb1_dom2"/>
</dbReference>
<gene>
    <name evidence="11" type="ORF">OIDMADRAFT_181406</name>
</gene>
<keyword evidence="3" id="KW-0747">Spliceosome</keyword>
<dbReference type="GO" id="GO:0017070">
    <property type="term" value="F:U6 snRNA binding"/>
    <property type="evidence" value="ECO:0007669"/>
    <property type="project" value="TreeGrafter"/>
</dbReference>
<dbReference type="PROSITE" id="PS50102">
    <property type="entry name" value="RRM"/>
    <property type="match status" value="1"/>
</dbReference>
<evidence type="ECO:0000256" key="2">
    <source>
        <dbReference type="ARBA" id="ARBA00022553"/>
    </source>
</evidence>
<dbReference type="Gene3D" id="1.25.40.90">
    <property type="match status" value="1"/>
</dbReference>
<feature type="compositionally biased region" description="Low complexity" evidence="8">
    <location>
        <begin position="710"/>
        <end position="720"/>
    </location>
</feature>
<sequence length="730" mass="78995">MSSAVAELEAGLQAMLSLKPPGVSGSRIQNLTALCTTNVQSESVLVQKLYTHFKKAPGTHKLGVLYVVDSVTRKWNELAKSAGQPIDSAAQDGTYAAGVHRVKELLPVLMNDISQSAPDDQKEKIRKLIDIWEKGQTFPLQMLNSFKEKLNTPSHSKIVNTISPSVQGPLRIYISNYSRFYVDQSTTPPGSPPTTTIAQPLNNLQPNTSSILAALANMARQQNTAPPPANKGVQNQDSLYTMPIAQNNPAQQVAALNQSLPISSVAPLVNMPGPPATFAQHLQGANGTAQNYASNPSNPFTTAPAIAPSTATLDPAVQQQLVLIKTLSDAGVPHDQIAGIISQLGNQGGVAGGLPTAQYPSQNHIPSAQNGWSSRPDESRDHTTYPGGVRSPGPYRRRSRSPSPHRGWNAHDSPSSRRRDDGYDHGRDSPGLNREDRGRGGSRNDYRQRSPPRRGHTASPPAGYGGGEKWVGHDSTIPKGHIKVLSRTLFVGGVTCTEQELRRIFERLGHVQTCIVNREKRHAFVKMVSRTDAVSAKDAMERNRGTTESQLRTRWGVGFGPRDCSDYQTGISIIPISKLTDADRKWMLNAEYGGSGGKPIESGMVVEEPDIEIGQGVSSKAISRRMQTDKGGSNGPKSTREHDDDDGPRRRRGSREEHRDGGGRKEDRHPTASAPPSMPSIPPFGIAGFPFQMPTLPNGMPMFPPGFVLPGQQQSQNQTPQQPPPPGHRT</sequence>
<comment type="subcellular location">
    <subcellularLocation>
        <location evidence="1">Nucleus</location>
    </subcellularLocation>
</comment>
<dbReference type="InterPro" id="IPR012677">
    <property type="entry name" value="Nucleotide-bd_a/b_plait_sf"/>
</dbReference>
<dbReference type="Pfam" id="PF04818">
    <property type="entry name" value="CID"/>
    <property type="match status" value="1"/>
</dbReference>
<dbReference type="SMART" id="SM00582">
    <property type="entry name" value="RPR"/>
    <property type="match status" value="1"/>
</dbReference>
<dbReference type="SMART" id="SM00360">
    <property type="entry name" value="RRM"/>
    <property type="match status" value="1"/>
</dbReference>
<dbReference type="HOGENOM" id="CLU_016577_0_0_1"/>
<feature type="compositionally biased region" description="Basic and acidic residues" evidence="8">
    <location>
        <begin position="654"/>
        <end position="670"/>
    </location>
</feature>
<evidence type="ECO:0000256" key="5">
    <source>
        <dbReference type="ARBA" id="ARBA00023187"/>
    </source>
</evidence>
<evidence type="ECO:0008006" key="13">
    <source>
        <dbReference type="Google" id="ProtNLM"/>
    </source>
</evidence>
<dbReference type="FunCoup" id="A0A0C3H6J0">
    <property type="interactions" value="242"/>
</dbReference>
<dbReference type="AlphaFoldDB" id="A0A0C3H6J0"/>
<keyword evidence="3" id="KW-0507">mRNA processing</keyword>
<proteinExistence type="predicted"/>
<evidence type="ECO:0000256" key="1">
    <source>
        <dbReference type="ARBA" id="ARBA00004123"/>
    </source>
</evidence>
<feature type="compositionally biased region" description="Pro residues" evidence="8">
    <location>
        <begin position="721"/>
        <end position="730"/>
    </location>
</feature>
<dbReference type="InterPro" id="IPR039171">
    <property type="entry name" value="Cwc2/Slt11"/>
</dbReference>
<evidence type="ECO:0000313" key="12">
    <source>
        <dbReference type="Proteomes" id="UP000054321"/>
    </source>
</evidence>
<dbReference type="GO" id="GO:0071006">
    <property type="term" value="C:U2-type catalytic step 1 spliceosome"/>
    <property type="evidence" value="ECO:0007669"/>
    <property type="project" value="TreeGrafter"/>
</dbReference>